<gene>
    <name evidence="2" type="ORF">PG999_009533</name>
</gene>
<dbReference type="AlphaFoldDB" id="A0AAW0QL04"/>
<dbReference type="Proteomes" id="UP001392437">
    <property type="component" value="Unassembled WGS sequence"/>
</dbReference>
<keyword evidence="1" id="KW-0472">Membrane</keyword>
<feature type="transmembrane region" description="Helical" evidence="1">
    <location>
        <begin position="99"/>
        <end position="120"/>
    </location>
</feature>
<feature type="transmembrane region" description="Helical" evidence="1">
    <location>
        <begin position="55"/>
        <end position="79"/>
    </location>
</feature>
<organism evidence="2 3">
    <name type="scientific">Apiospora kogelbergensis</name>
    <dbReference type="NCBI Taxonomy" id="1337665"/>
    <lineage>
        <taxon>Eukaryota</taxon>
        <taxon>Fungi</taxon>
        <taxon>Dikarya</taxon>
        <taxon>Ascomycota</taxon>
        <taxon>Pezizomycotina</taxon>
        <taxon>Sordariomycetes</taxon>
        <taxon>Xylariomycetidae</taxon>
        <taxon>Amphisphaeriales</taxon>
        <taxon>Apiosporaceae</taxon>
        <taxon>Apiospora</taxon>
    </lineage>
</organism>
<reference evidence="2 3" key="1">
    <citation type="submission" date="2023-01" db="EMBL/GenBank/DDBJ databases">
        <title>Analysis of 21 Apiospora genomes using comparative genomics revels a genus with tremendous synthesis potential of carbohydrate active enzymes and secondary metabolites.</title>
        <authorList>
            <person name="Sorensen T."/>
        </authorList>
    </citation>
    <scope>NUCLEOTIDE SEQUENCE [LARGE SCALE GENOMIC DNA]</scope>
    <source>
        <strain evidence="2 3">CBS 117206</strain>
    </source>
</reference>
<name>A0AAW0QL04_9PEZI</name>
<dbReference type="EMBL" id="JAQQWP010000008">
    <property type="protein sequence ID" value="KAK8106174.1"/>
    <property type="molecule type" value="Genomic_DNA"/>
</dbReference>
<proteinExistence type="predicted"/>
<evidence type="ECO:0000313" key="3">
    <source>
        <dbReference type="Proteomes" id="UP001392437"/>
    </source>
</evidence>
<keyword evidence="3" id="KW-1185">Reference proteome</keyword>
<evidence type="ECO:0000256" key="1">
    <source>
        <dbReference type="SAM" id="Phobius"/>
    </source>
</evidence>
<sequence>MFLRRSGFHFHGAPAALQRAGPEPPGGTVVFYRDLSHFEEPEPIPARMISVAVDIIAASLCLVFFVLLALYGDCFMFILGSTMLQFSFPLSTNITACRVATVMCICFYVSTKGHLCGLIAHRQG</sequence>
<keyword evidence="1" id="KW-1133">Transmembrane helix</keyword>
<comment type="caution">
    <text evidence="2">The sequence shown here is derived from an EMBL/GenBank/DDBJ whole genome shotgun (WGS) entry which is preliminary data.</text>
</comment>
<protein>
    <recommendedName>
        <fullName evidence="4">RDD family protein</fullName>
    </recommendedName>
</protein>
<accession>A0AAW0QL04</accession>
<evidence type="ECO:0000313" key="2">
    <source>
        <dbReference type="EMBL" id="KAK8106174.1"/>
    </source>
</evidence>
<evidence type="ECO:0008006" key="4">
    <source>
        <dbReference type="Google" id="ProtNLM"/>
    </source>
</evidence>
<keyword evidence="1" id="KW-0812">Transmembrane</keyword>